<dbReference type="STRING" id="1963862.B4O97_11160"/>
<dbReference type="OrthoDB" id="1951467at2"/>
<accession>A0A1Y1RX45</accession>
<proteinExistence type="predicted"/>
<dbReference type="AlphaFoldDB" id="A0A1Y1RX45"/>
<sequence length="251" mass="27521">MKRLLFLLFCLVLSLALYAEGVQEAQSSPEVIATTSWTASFAEVAGLEDIRILAPYELQHPPEYEMTPGDIRDIAGADMIIYAGYEVMMERLKEAASADARLVQITTVNTWPVISESVRIIAKAAGTEETAEANLTAIKEFFDDWRAELAPYSRTPVIVHQFLAGLAKNLGLSVAGTYGPAPLEAKQLKELSESGAMVIIDNWHTDVGAPLLEIMPEAKIATLINFPGKDGTRTLMDVLEYSRRELSAAFK</sequence>
<evidence type="ECO:0000256" key="1">
    <source>
        <dbReference type="SAM" id="SignalP"/>
    </source>
</evidence>
<keyword evidence="3" id="KW-1185">Reference proteome</keyword>
<feature type="signal peptide" evidence="1">
    <location>
        <begin position="1"/>
        <end position="19"/>
    </location>
</feature>
<gene>
    <name evidence="2" type="ORF">B4O97_11160</name>
</gene>
<feature type="chain" id="PRO_5011004134" description="ABC transporter substrate-binding protein" evidence="1">
    <location>
        <begin position="20"/>
        <end position="251"/>
    </location>
</feature>
<dbReference type="RefSeq" id="WP_083050864.1">
    <property type="nucleotide sequence ID" value="NZ_MWQY01000011.1"/>
</dbReference>
<name>A0A1Y1RX45_9SPIO</name>
<dbReference type="EMBL" id="MWQY01000011">
    <property type="protein sequence ID" value="ORC34888.1"/>
    <property type="molecule type" value="Genomic_DNA"/>
</dbReference>
<evidence type="ECO:0000313" key="2">
    <source>
        <dbReference type="EMBL" id="ORC34888.1"/>
    </source>
</evidence>
<dbReference type="Proteomes" id="UP000192343">
    <property type="component" value="Unassembled WGS sequence"/>
</dbReference>
<reference evidence="2 3" key="1">
    <citation type="submission" date="2017-03" db="EMBL/GenBank/DDBJ databases">
        <title>Draft Genome sequence of Marispirochaeta sp. strain JC444.</title>
        <authorList>
            <person name="Shivani Y."/>
            <person name="Subhash Y."/>
            <person name="Sasikala C."/>
            <person name="Ramana C."/>
        </authorList>
    </citation>
    <scope>NUCLEOTIDE SEQUENCE [LARGE SCALE GENOMIC DNA]</scope>
    <source>
        <strain evidence="2 3">JC444</strain>
    </source>
</reference>
<dbReference type="Gene3D" id="3.40.50.1980">
    <property type="entry name" value="Nitrogenase molybdenum iron protein domain"/>
    <property type="match status" value="1"/>
</dbReference>
<evidence type="ECO:0008006" key="4">
    <source>
        <dbReference type="Google" id="ProtNLM"/>
    </source>
</evidence>
<organism evidence="2 3">
    <name type="scientific">Marispirochaeta aestuarii</name>
    <dbReference type="NCBI Taxonomy" id="1963862"/>
    <lineage>
        <taxon>Bacteria</taxon>
        <taxon>Pseudomonadati</taxon>
        <taxon>Spirochaetota</taxon>
        <taxon>Spirochaetia</taxon>
        <taxon>Spirochaetales</taxon>
        <taxon>Spirochaetaceae</taxon>
        <taxon>Marispirochaeta</taxon>
    </lineage>
</organism>
<evidence type="ECO:0000313" key="3">
    <source>
        <dbReference type="Proteomes" id="UP000192343"/>
    </source>
</evidence>
<comment type="caution">
    <text evidence="2">The sequence shown here is derived from an EMBL/GenBank/DDBJ whole genome shotgun (WGS) entry which is preliminary data.</text>
</comment>
<keyword evidence="1" id="KW-0732">Signal</keyword>
<protein>
    <recommendedName>
        <fullName evidence="4">ABC transporter substrate-binding protein</fullName>
    </recommendedName>
</protein>
<dbReference type="SUPFAM" id="SSF53807">
    <property type="entry name" value="Helical backbone' metal receptor"/>
    <property type="match status" value="1"/>
</dbReference>